<protein>
    <submittedName>
        <fullName evidence="1">Uncharacterized protein</fullName>
    </submittedName>
</protein>
<proteinExistence type="predicted"/>
<evidence type="ECO:0000313" key="1">
    <source>
        <dbReference type="EMBL" id="KDB20867.1"/>
    </source>
</evidence>
<keyword evidence="2" id="KW-1185">Reference proteome</keyword>
<sequence length="88" mass="9555">MIGTFGTNLNILISSAKAEALLQGPGFDLSDHYASKRAGRKSYAIASVYQPWDLESARSPPLFMGTTEEVDIELLFSTAKDEVSRQGS</sequence>
<organism evidence="1 2">
    <name type="scientific">Trichophyton interdigitale (strain MR816)</name>
    <dbReference type="NCBI Taxonomy" id="1215338"/>
    <lineage>
        <taxon>Eukaryota</taxon>
        <taxon>Fungi</taxon>
        <taxon>Dikarya</taxon>
        <taxon>Ascomycota</taxon>
        <taxon>Pezizomycotina</taxon>
        <taxon>Eurotiomycetes</taxon>
        <taxon>Eurotiomycetidae</taxon>
        <taxon>Onygenales</taxon>
        <taxon>Arthrodermataceae</taxon>
        <taxon>Trichophyton</taxon>
    </lineage>
</organism>
<dbReference type="Proteomes" id="UP000024533">
    <property type="component" value="Unassembled WGS sequence"/>
</dbReference>
<accession>A0A059J030</accession>
<dbReference type="AlphaFoldDB" id="A0A059J030"/>
<comment type="caution">
    <text evidence="1">The sequence shown here is derived from an EMBL/GenBank/DDBJ whole genome shotgun (WGS) entry which is preliminary data.</text>
</comment>
<dbReference type="HOGENOM" id="CLU_2470675_0_0_1"/>
<name>A0A059J030_TRIIM</name>
<gene>
    <name evidence="1" type="ORF">H109_07192</name>
</gene>
<dbReference type="EMBL" id="AOKY01000690">
    <property type="protein sequence ID" value="KDB20867.1"/>
    <property type="molecule type" value="Genomic_DNA"/>
</dbReference>
<reference evidence="1 2" key="1">
    <citation type="submission" date="2014-02" db="EMBL/GenBank/DDBJ databases">
        <title>The Genome Sequence of Trichophyton interdigitale MR816.</title>
        <authorList>
            <consortium name="The Broad Institute Genomics Platform"/>
            <person name="Cuomo C.A."/>
            <person name="White T.C."/>
            <person name="Graser Y."/>
            <person name="Martinez-Rossi N."/>
            <person name="Heitman J."/>
            <person name="Young S.K."/>
            <person name="Zeng Q."/>
            <person name="Gargeya S."/>
            <person name="Abouelleil A."/>
            <person name="Alvarado L."/>
            <person name="Chapman S.B."/>
            <person name="Gainer-Dewar J."/>
            <person name="Goldberg J."/>
            <person name="Griggs A."/>
            <person name="Gujja S."/>
            <person name="Hansen M."/>
            <person name="Howarth C."/>
            <person name="Imamovic A."/>
            <person name="Larimer J."/>
            <person name="Martinez D."/>
            <person name="Murphy C."/>
            <person name="Pearson M.D."/>
            <person name="Persinoti G."/>
            <person name="Poon T."/>
            <person name="Priest M."/>
            <person name="Roberts A.D."/>
            <person name="Saif S."/>
            <person name="Shea T.D."/>
            <person name="Sykes S.N."/>
            <person name="Wortman J."/>
            <person name="Nusbaum C."/>
            <person name="Birren B."/>
        </authorList>
    </citation>
    <scope>NUCLEOTIDE SEQUENCE [LARGE SCALE GENOMIC DNA]</scope>
    <source>
        <strain evidence="1 2">MR816</strain>
    </source>
</reference>
<evidence type="ECO:0000313" key="2">
    <source>
        <dbReference type="Proteomes" id="UP000024533"/>
    </source>
</evidence>